<accession>A0A656GLM7</accession>
<evidence type="ECO:0000313" key="1">
    <source>
        <dbReference type="EMBL" id="EGH26494.1"/>
    </source>
</evidence>
<comment type="caution">
    <text evidence="1">The sequence shown here is derived from an EMBL/GenBank/DDBJ whole genome shotgun (WGS) entry which is preliminary data.</text>
</comment>
<feature type="non-terminal residue" evidence="1">
    <location>
        <position position="1"/>
    </location>
</feature>
<evidence type="ECO:0000313" key="2">
    <source>
        <dbReference type="Proteomes" id="UP000003465"/>
    </source>
</evidence>
<dbReference type="Proteomes" id="UP000003465">
    <property type="component" value="Unassembled WGS sequence"/>
</dbReference>
<dbReference type="AlphaFoldDB" id="A0A656GLM7"/>
<reference evidence="1 2" key="1">
    <citation type="journal article" date="2011" name="PLoS Pathog.">
        <title>Dynamic evolution of pathogenicity revealed by sequencing and comparative genomics of 19 Pseudomonas syringae isolates.</title>
        <authorList>
            <person name="Baltrus D.A."/>
            <person name="Nishimura M.T."/>
            <person name="Romanchuk A."/>
            <person name="Chang J.H."/>
            <person name="Mukhtar M.S."/>
            <person name="Cherkis K."/>
            <person name="Roach J."/>
            <person name="Grant S.R."/>
            <person name="Jones C.D."/>
            <person name="Dangl J.L."/>
        </authorList>
    </citation>
    <scope>NUCLEOTIDE SEQUENCE [LARGE SCALE GENOMIC DNA]</scope>
    <source>
        <strain evidence="1 2">301020</strain>
    </source>
</reference>
<protein>
    <submittedName>
        <fullName evidence="1">Syringomycin synthetase</fullName>
    </submittedName>
</protein>
<proteinExistence type="predicted"/>
<sequence length="54" mass="6011">EYMQSAVEGIVAALAEQPQQTLGDIELLKDAERAQLQALGENPTRYPHARPVHR</sequence>
<dbReference type="EMBL" id="AEAG01002402">
    <property type="protein sequence ID" value="EGH26494.1"/>
    <property type="molecule type" value="Genomic_DNA"/>
</dbReference>
<gene>
    <name evidence="1" type="ORF">PSYMO_35607</name>
</gene>
<feature type="non-terminal residue" evidence="1">
    <location>
        <position position="54"/>
    </location>
</feature>
<organism evidence="1 2">
    <name type="scientific">Pseudomonas amygdali pv. mori str. 301020</name>
    <dbReference type="NCBI Taxonomy" id="629261"/>
    <lineage>
        <taxon>Bacteria</taxon>
        <taxon>Pseudomonadati</taxon>
        <taxon>Pseudomonadota</taxon>
        <taxon>Gammaproteobacteria</taxon>
        <taxon>Pseudomonadales</taxon>
        <taxon>Pseudomonadaceae</taxon>
        <taxon>Pseudomonas</taxon>
        <taxon>Pseudomonas amygdali</taxon>
    </lineage>
</organism>
<name>A0A656GLM7_PSEA0</name>